<keyword evidence="2" id="KW-1185">Reference proteome</keyword>
<proteinExistence type="predicted"/>
<reference evidence="1" key="1">
    <citation type="journal article" date="2015" name="ISME J.">
        <title>Draft Genome Sequence of Streptomyces incarnatus NRRL8089, which Produces the Nucleoside Antibiotic Sinefungin.</title>
        <authorList>
            <person name="Oshima K."/>
            <person name="Hattori M."/>
            <person name="Shimizu H."/>
            <person name="Fukuda K."/>
            <person name="Nemoto M."/>
            <person name="Inagaki K."/>
            <person name="Tamura T."/>
        </authorList>
    </citation>
    <scope>NUCLEOTIDE SEQUENCE</scope>
    <source>
        <strain evidence="1">FACHB-1277</strain>
    </source>
</reference>
<dbReference type="Proteomes" id="UP000631421">
    <property type="component" value="Unassembled WGS sequence"/>
</dbReference>
<sequence length="95" mass="10937">MKNDSDWRVQSLRSFWQDVNWDNRPLITTIDNRQQVASSLSFTMSVREYFRAITWTGVPAIAMTNTAAKAEAKAIPVDETKETLEDFLNDISSFF</sequence>
<organism evidence="1 2">
    <name type="scientific">Pseudanabaena cinerea FACHB-1277</name>
    <dbReference type="NCBI Taxonomy" id="2949581"/>
    <lineage>
        <taxon>Bacteria</taxon>
        <taxon>Bacillati</taxon>
        <taxon>Cyanobacteriota</taxon>
        <taxon>Cyanophyceae</taxon>
        <taxon>Pseudanabaenales</taxon>
        <taxon>Pseudanabaenaceae</taxon>
        <taxon>Pseudanabaena</taxon>
        <taxon>Pseudanabaena cinerea</taxon>
    </lineage>
</organism>
<gene>
    <name evidence="1" type="ORF">H6F44_11930</name>
</gene>
<comment type="caution">
    <text evidence="1">The sequence shown here is derived from an EMBL/GenBank/DDBJ whole genome shotgun (WGS) entry which is preliminary data.</text>
</comment>
<reference evidence="1" key="2">
    <citation type="submission" date="2020-08" db="EMBL/GenBank/DDBJ databases">
        <authorList>
            <person name="Chen M."/>
            <person name="Teng W."/>
            <person name="Zhao L."/>
            <person name="Hu C."/>
            <person name="Zhou Y."/>
            <person name="Han B."/>
            <person name="Song L."/>
            <person name="Shu W."/>
        </authorList>
    </citation>
    <scope>NUCLEOTIDE SEQUENCE</scope>
    <source>
        <strain evidence="1">FACHB-1277</strain>
    </source>
</reference>
<name>A0A926UUA4_9CYAN</name>
<protein>
    <submittedName>
        <fullName evidence="1">Uncharacterized protein</fullName>
    </submittedName>
</protein>
<dbReference type="RefSeq" id="WP_190351186.1">
    <property type="nucleotide sequence ID" value="NZ_JACJPY010000034.1"/>
</dbReference>
<accession>A0A926UUA4</accession>
<dbReference type="AlphaFoldDB" id="A0A926UUA4"/>
<dbReference type="EMBL" id="JACJPY010000034">
    <property type="protein sequence ID" value="MBD2150823.1"/>
    <property type="molecule type" value="Genomic_DNA"/>
</dbReference>
<evidence type="ECO:0000313" key="1">
    <source>
        <dbReference type="EMBL" id="MBD2150823.1"/>
    </source>
</evidence>
<evidence type="ECO:0000313" key="2">
    <source>
        <dbReference type="Proteomes" id="UP000631421"/>
    </source>
</evidence>